<feature type="transmembrane region" description="Helical" evidence="1">
    <location>
        <begin position="65"/>
        <end position="82"/>
    </location>
</feature>
<dbReference type="RefSeq" id="WP_062410470.1">
    <property type="nucleotide sequence ID" value="NZ_CP013652.1"/>
</dbReference>
<dbReference type="Proteomes" id="UP000061660">
    <property type="component" value="Chromosome"/>
</dbReference>
<dbReference type="PATRIC" id="fig|162209.4.peg.4995"/>
<dbReference type="KEGG" id="pnp:IJ22_47440"/>
<organism evidence="2 3">
    <name type="scientific">Paenibacillus naphthalenovorans</name>
    <dbReference type="NCBI Taxonomy" id="162209"/>
    <lineage>
        <taxon>Bacteria</taxon>
        <taxon>Bacillati</taxon>
        <taxon>Bacillota</taxon>
        <taxon>Bacilli</taxon>
        <taxon>Bacillales</taxon>
        <taxon>Paenibacillaceae</taxon>
        <taxon>Paenibacillus</taxon>
    </lineage>
</organism>
<protein>
    <submittedName>
        <fullName evidence="2">Uncharacterized protein</fullName>
    </submittedName>
</protein>
<gene>
    <name evidence="2" type="ORF">IJ22_47440</name>
</gene>
<keyword evidence="1" id="KW-0812">Transmembrane</keyword>
<reference evidence="3" key="1">
    <citation type="submission" date="2015-12" db="EMBL/GenBank/DDBJ databases">
        <title>Complete genome sequences of two moderately thermophilic Paenibacillus species.</title>
        <authorList>
            <person name="Butler R.III."/>
            <person name="Wang J."/>
            <person name="Stark B.C."/>
            <person name="Pombert J.-F."/>
        </authorList>
    </citation>
    <scope>NUCLEOTIDE SEQUENCE [LARGE SCALE GENOMIC DNA]</scope>
    <source>
        <strain evidence="3">32O-Y</strain>
    </source>
</reference>
<evidence type="ECO:0000256" key="1">
    <source>
        <dbReference type="SAM" id="Phobius"/>
    </source>
</evidence>
<dbReference type="AlphaFoldDB" id="A0A0U2WF56"/>
<keyword evidence="1" id="KW-0472">Membrane</keyword>
<sequence>MVTFPIISICILLVSIVLTRYSKNIKHAIPPTVAFVLNGVLILSLIEFIALFMNNNDVITQIPAPYYWLLLFAGFIIEIFSYRQKYIPGHFIAAALHCFVGFIATFSIGLPLLILALIEIIIAVYQYQRN</sequence>
<dbReference type="EMBL" id="CP013652">
    <property type="protein sequence ID" value="ALS25006.1"/>
    <property type="molecule type" value="Genomic_DNA"/>
</dbReference>
<keyword evidence="3" id="KW-1185">Reference proteome</keyword>
<evidence type="ECO:0000313" key="3">
    <source>
        <dbReference type="Proteomes" id="UP000061660"/>
    </source>
</evidence>
<reference evidence="2 3" key="2">
    <citation type="journal article" date="2016" name="Genome Announc.">
        <title>Complete Genome Sequences of Two Interactive Moderate Thermophiles, Paenibacillus napthalenovorans 32O-Y and Paenibacillus sp. 32O-W.</title>
        <authorList>
            <person name="Butler R.R.III."/>
            <person name="Wang J."/>
            <person name="Stark B.C."/>
            <person name="Pombert J.F."/>
        </authorList>
    </citation>
    <scope>NUCLEOTIDE SEQUENCE [LARGE SCALE GENOMIC DNA]</scope>
    <source>
        <strain evidence="2 3">32O-Y</strain>
    </source>
</reference>
<keyword evidence="1" id="KW-1133">Transmembrane helix</keyword>
<feature type="transmembrane region" description="Helical" evidence="1">
    <location>
        <begin position="6"/>
        <end position="21"/>
    </location>
</feature>
<feature type="transmembrane region" description="Helical" evidence="1">
    <location>
        <begin position="33"/>
        <end position="53"/>
    </location>
</feature>
<dbReference type="STRING" id="162209.IJ22_47440"/>
<name>A0A0U2WF56_9BACL</name>
<accession>A0A0U2WF56</accession>
<proteinExistence type="predicted"/>
<evidence type="ECO:0000313" key="2">
    <source>
        <dbReference type="EMBL" id="ALS25006.1"/>
    </source>
</evidence>
<feature type="transmembrane region" description="Helical" evidence="1">
    <location>
        <begin position="94"/>
        <end position="127"/>
    </location>
</feature>